<dbReference type="GO" id="GO:0009267">
    <property type="term" value="P:cellular response to starvation"/>
    <property type="evidence" value="ECO:0007669"/>
    <property type="project" value="TreeGrafter"/>
</dbReference>
<dbReference type="InterPro" id="IPR057780">
    <property type="entry name" value="Beta-prop_Vps41"/>
</dbReference>
<organism evidence="3 4">
    <name type="scientific">Pycnococcus provasolii</name>
    <dbReference type="NCBI Taxonomy" id="41880"/>
    <lineage>
        <taxon>Eukaryota</taxon>
        <taxon>Viridiplantae</taxon>
        <taxon>Chlorophyta</taxon>
        <taxon>Pseudoscourfieldiophyceae</taxon>
        <taxon>Pseudoscourfieldiales</taxon>
        <taxon>Pycnococcaceae</taxon>
        <taxon>Pycnococcus</taxon>
    </lineage>
</organism>
<dbReference type="Pfam" id="PF23411">
    <property type="entry name" value="Beta-prop_Vps41"/>
    <property type="match status" value="1"/>
</dbReference>
<dbReference type="GO" id="GO:0034058">
    <property type="term" value="P:endosomal vesicle fusion"/>
    <property type="evidence" value="ECO:0007669"/>
    <property type="project" value="TreeGrafter"/>
</dbReference>
<evidence type="ECO:0000313" key="4">
    <source>
        <dbReference type="Proteomes" id="UP000660262"/>
    </source>
</evidence>
<dbReference type="PANTHER" id="PTHR12616">
    <property type="entry name" value="VACUOLAR PROTEIN SORTING VPS41"/>
    <property type="match status" value="1"/>
</dbReference>
<dbReference type="GO" id="GO:0005770">
    <property type="term" value="C:late endosome"/>
    <property type="evidence" value="ECO:0007669"/>
    <property type="project" value="TreeGrafter"/>
</dbReference>
<dbReference type="InterPro" id="IPR036322">
    <property type="entry name" value="WD40_repeat_dom_sf"/>
</dbReference>
<sequence length="1059" mass="112635">MDDGSSAEETPPTPNDQDNVDDDDDDDDDDEPLVKYQRLGADVPSLAYMTPPDCPPSSTPPPATSLGSLTRVCVSPKSIAIGTSHGSVHLLDLAGNEVCRWQQHSGAVSDLSFDKRGEYIASTSEDGTCVVQSLLSDERESHWHDRPLRAVALDPTYAKRRSRRVCCGGLGAQLVISSKGWLGQRDHTLHAGEGAITACRWAGDAIAWCNDRGMKVYDVEAQHRVTFVPRPATAARASDPTLSFHANGEVLMLAWGPVVKVLRLRDPAAAASASAAAPATANGITPPAQHAQPKLRYAEVTASLDLEASCHVASVAPLGDWLLCLCRPWRDPSVSPLASDAVDDLSHGQPEVRIFDMRGNETCAPDGLPLRGFDAGFPPASVAGPGVLQLGWWHPDMPAGATNATSGEGHNFALWWGSASGEEPLYYILSCSDVVLARPRAADDHAQWLLSTQPDAEAAARFAHSNRRDAASGALVGPLTLGGVVSAETFARCVESRLTYLTVTCDPPRWTEAAACCAQYLDPMDTTTWEKWAFEFAQHRQLAALAEYLPVPAAERRASFYTSGSVGDTTVPASRTVSGKAQRLSSDCYEMTLAALVAWPLDARDNAARYLTLSRGASVLLRLLRQWPANLFDANKVAVGASATLARVEAGMSEASPVDAWPEFDMPIDANGVMDDGESLPESERTLKLESARLLREGLAELSLLGGKRAEALAHYLRLRRPGVFEFVERHGLHGLVLVGNIRALYACESAAAASASVASVDGMQPGHRPRADAKVTVSVSSTGPESPASALLASDAGATAVPPETVGVELVGTDAFRALQDSASRLIVPDTKGSRCLLAYLDHLVVLQPSSAGKLATAHVRLASALAPHRLLSLLRSSQSYPLEVALAECRARGLHAESVYLLERMGLHREALDVLVKDLNDVSGAARLATSGEVADASLWDDLVARACDDPNLAGELLECLATSTSTDGITSSSSCAGGQHISNAPAAARNLLRQLPDAMPVPHLRDRLRRCVEGVRTELSLHAGCAAIMRGDVSVLFSRKLKLARRGVGSGRVSVQ</sequence>
<dbReference type="SMART" id="SM00320">
    <property type="entry name" value="WD40"/>
    <property type="match status" value="2"/>
</dbReference>
<evidence type="ECO:0000256" key="1">
    <source>
        <dbReference type="SAM" id="MobiDB-lite"/>
    </source>
</evidence>
<gene>
    <name evidence="3" type="ORF">PPROV_000827200</name>
</gene>
<evidence type="ECO:0000313" key="3">
    <source>
        <dbReference type="EMBL" id="GHP09537.1"/>
    </source>
</evidence>
<accession>A0A830HX55</accession>
<feature type="domain" description="Vps41 beta-propeller" evidence="2">
    <location>
        <begin position="68"/>
        <end position="374"/>
    </location>
</feature>
<dbReference type="Pfam" id="PF23556">
    <property type="entry name" value="TPR_Vps41"/>
    <property type="match status" value="1"/>
</dbReference>
<evidence type="ECO:0000259" key="2">
    <source>
        <dbReference type="Pfam" id="PF23411"/>
    </source>
</evidence>
<dbReference type="SUPFAM" id="SSF50978">
    <property type="entry name" value="WD40 repeat-like"/>
    <property type="match status" value="1"/>
</dbReference>
<dbReference type="OrthoDB" id="244107at2759"/>
<dbReference type="Proteomes" id="UP000660262">
    <property type="component" value="Unassembled WGS sequence"/>
</dbReference>
<dbReference type="GO" id="GO:0016236">
    <property type="term" value="P:macroautophagy"/>
    <property type="evidence" value="ECO:0007669"/>
    <property type="project" value="TreeGrafter"/>
</dbReference>
<comment type="caution">
    <text evidence="3">The sequence shown here is derived from an EMBL/GenBank/DDBJ whole genome shotgun (WGS) entry which is preliminary data.</text>
</comment>
<dbReference type="Gene3D" id="2.130.10.10">
    <property type="entry name" value="YVTN repeat-like/Quinoprotein amine dehydrogenase"/>
    <property type="match status" value="1"/>
</dbReference>
<keyword evidence="4" id="KW-1185">Reference proteome</keyword>
<reference evidence="3" key="1">
    <citation type="submission" date="2020-10" db="EMBL/GenBank/DDBJ databases">
        <title>Unveiling of a novel bifunctional photoreceptor, Dualchrome1, isolated from a cosmopolitan green alga.</title>
        <authorList>
            <person name="Suzuki S."/>
            <person name="Kawachi M."/>
        </authorList>
    </citation>
    <scope>NUCLEOTIDE SEQUENCE</scope>
    <source>
        <strain evidence="3">NIES 2893</strain>
    </source>
</reference>
<dbReference type="AlphaFoldDB" id="A0A830HX55"/>
<feature type="region of interest" description="Disordered" evidence="1">
    <location>
        <begin position="1"/>
        <end position="46"/>
    </location>
</feature>
<dbReference type="InterPro" id="IPR001680">
    <property type="entry name" value="WD40_rpt"/>
</dbReference>
<proteinExistence type="predicted"/>
<dbReference type="GO" id="GO:0006623">
    <property type="term" value="P:protein targeting to vacuole"/>
    <property type="evidence" value="ECO:0007669"/>
    <property type="project" value="InterPro"/>
</dbReference>
<dbReference type="InterPro" id="IPR015943">
    <property type="entry name" value="WD40/YVTN_repeat-like_dom_sf"/>
</dbReference>
<dbReference type="PANTHER" id="PTHR12616:SF1">
    <property type="entry name" value="VACUOLAR PROTEIN SORTING-ASSOCIATED PROTEIN 41 HOMOLOG"/>
    <property type="match status" value="1"/>
</dbReference>
<dbReference type="EMBL" id="BNJQ01000025">
    <property type="protein sequence ID" value="GHP09537.1"/>
    <property type="molecule type" value="Genomic_DNA"/>
</dbReference>
<protein>
    <submittedName>
        <fullName evidence="3">Vacuolar protein sorting-associated protein 41</fullName>
    </submittedName>
</protein>
<feature type="compositionally biased region" description="Acidic residues" evidence="1">
    <location>
        <begin position="18"/>
        <end position="31"/>
    </location>
</feature>
<name>A0A830HX55_9CHLO</name>
<dbReference type="InterPro" id="IPR045111">
    <property type="entry name" value="Vps41/Vps8"/>
</dbReference>
<dbReference type="GO" id="GO:0030897">
    <property type="term" value="C:HOPS complex"/>
    <property type="evidence" value="ECO:0007669"/>
    <property type="project" value="TreeGrafter"/>
</dbReference>